<dbReference type="STRING" id="572265.HDEF_0728"/>
<dbReference type="eggNOG" id="COG3109">
    <property type="taxonomic scope" value="Bacteria"/>
</dbReference>
<evidence type="ECO:0000256" key="2">
    <source>
        <dbReference type="ARBA" id="ARBA00022884"/>
    </source>
</evidence>
<evidence type="ECO:0000256" key="1">
    <source>
        <dbReference type="ARBA" id="ARBA00022490"/>
    </source>
</evidence>
<dbReference type="EMBL" id="CP001277">
    <property type="protein sequence ID" value="ACQ68043.1"/>
    <property type="molecule type" value="Genomic_DNA"/>
</dbReference>
<reference evidence="6 8" key="1">
    <citation type="journal article" date="2009" name="Proc. Natl. Acad. Sci. U.S.A.">
        <title>Hamiltonella defensa, genome evolution of protective bacterial endosymbiont from pathogenic ancestors.</title>
        <authorList>
            <person name="Degnan P.H."/>
            <person name="Yu Y."/>
            <person name="Sisneros N."/>
            <person name="Wing R.A."/>
            <person name="Moran N.A."/>
        </authorList>
    </citation>
    <scope>NUCLEOTIDE SEQUENCE [LARGE SCALE GENOMIC DNA]</scope>
    <source>
        <strain evidence="8">5AT</strain>
        <strain evidence="6">T5A</strain>
    </source>
</reference>
<dbReference type="AlphaFoldDB" id="C4K4G8"/>
<evidence type="ECO:0000313" key="7">
    <source>
        <dbReference type="EMBL" id="ACQ68043.1"/>
    </source>
</evidence>
<dbReference type="GeneID" id="66261904"/>
<dbReference type="InterPro" id="IPR016103">
    <property type="entry name" value="ProQ/FinO"/>
</dbReference>
<dbReference type="HOGENOM" id="CLU_1473244_0_0_6"/>
<dbReference type="PANTHER" id="PTHR38106:SF1">
    <property type="entry name" value="RNA CHAPERONE PROQ"/>
    <property type="match status" value="1"/>
</dbReference>
<dbReference type="SUPFAM" id="SSF48657">
    <property type="entry name" value="FinO-like"/>
    <property type="match status" value="1"/>
</dbReference>
<evidence type="ECO:0000259" key="5">
    <source>
        <dbReference type="SMART" id="SM00945"/>
    </source>
</evidence>
<dbReference type="InterPro" id="IPR023529">
    <property type="entry name" value="ProQ"/>
</dbReference>
<dbReference type="KEGG" id="hde:HDEF_0728"/>
<accession>C4K4G8</accession>
<dbReference type="KEGG" id="hde:HDEF_1413"/>
<dbReference type="GO" id="GO:0034057">
    <property type="term" value="F:RNA strand-exchange activity"/>
    <property type="evidence" value="ECO:0007669"/>
    <property type="project" value="InterPro"/>
</dbReference>
<evidence type="ECO:0000256" key="4">
    <source>
        <dbReference type="SAM" id="MobiDB-lite"/>
    </source>
</evidence>
<evidence type="ECO:0000313" key="8">
    <source>
        <dbReference type="Proteomes" id="UP000002334"/>
    </source>
</evidence>
<dbReference type="Pfam" id="PF04352">
    <property type="entry name" value="ProQ"/>
    <property type="match status" value="1"/>
</dbReference>
<proteinExistence type="predicted"/>
<dbReference type="SMART" id="SM00945">
    <property type="entry name" value="ProQ"/>
    <property type="match status" value="1"/>
</dbReference>
<dbReference type="GO" id="GO:0010608">
    <property type="term" value="P:post-transcriptional regulation of gene expression"/>
    <property type="evidence" value="ECO:0007669"/>
    <property type="project" value="InterPro"/>
</dbReference>
<dbReference type="PANTHER" id="PTHR38106">
    <property type="entry name" value="RNA CHAPERONE PROQ"/>
    <property type="match status" value="1"/>
</dbReference>
<sequence length="183" mass="20704">MNSIPFEKTLTLGPRRSESKTPCLMNPRRGASPCAPLIALKKKPKQKEPEKVAETKRLPLVSPKVKKKPHKQPNVSFEHAVETLSAYWPALFGHGLKLMKIDLLEDLYEDINTQELPLSKKGLRRCIRAIARSRDYLEQGVLGAQRYDKHGQPCGQVTEEQSQFAQKCLKKSCFSEDLRGPDP</sequence>
<evidence type="ECO:0000256" key="3">
    <source>
        <dbReference type="ARBA" id="ARBA00023186"/>
    </source>
</evidence>
<protein>
    <submittedName>
        <fullName evidence="6">Conjugal transfer fertility inhibition protein</fullName>
    </submittedName>
</protein>
<dbReference type="Gene3D" id="1.10.1710.10">
    <property type="entry name" value="ProQ/FinO domain"/>
    <property type="match status" value="1"/>
</dbReference>
<feature type="region of interest" description="Disordered" evidence="4">
    <location>
        <begin position="1"/>
        <end position="73"/>
    </location>
</feature>
<dbReference type="RefSeq" id="WP_015873281.1">
    <property type="nucleotide sequence ID" value="NC_012751.1"/>
</dbReference>
<dbReference type="InterPro" id="IPR036442">
    <property type="entry name" value="ProQ/FinO_sf"/>
</dbReference>
<organism evidence="6 8">
    <name type="scientific">Hamiltonella defensa subsp. Acyrthosiphon pisum (strain 5AT)</name>
    <dbReference type="NCBI Taxonomy" id="572265"/>
    <lineage>
        <taxon>Bacteria</taxon>
        <taxon>Pseudomonadati</taxon>
        <taxon>Pseudomonadota</taxon>
        <taxon>Gammaproteobacteria</taxon>
        <taxon>Enterobacterales</taxon>
        <taxon>Enterobacteriaceae</taxon>
        <taxon>aphid secondary symbionts</taxon>
        <taxon>Candidatus Williamhamiltonella</taxon>
    </lineage>
</organism>
<keyword evidence="3" id="KW-0143">Chaperone</keyword>
<dbReference type="GO" id="GO:0005829">
    <property type="term" value="C:cytosol"/>
    <property type="evidence" value="ECO:0007669"/>
    <property type="project" value="TreeGrafter"/>
</dbReference>
<dbReference type="EMBL" id="CP001277">
    <property type="protein sequence ID" value="ACQ67461.1"/>
    <property type="molecule type" value="Genomic_DNA"/>
</dbReference>
<keyword evidence="2" id="KW-0694">RNA-binding</keyword>
<feature type="compositionally biased region" description="Basic and acidic residues" evidence="4">
    <location>
        <begin position="46"/>
        <end position="57"/>
    </location>
</feature>
<keyword evidence="1" id="KW-0963">Cytoplasm</keyword>
<name>C4K4G8_HAMD5</name>
<evidence type="ECO:0000313" key="6">
    <source>
        <dbReference type="EMBL" id="ACQ67461.1"/>
    </source>
</evidence>
<gene>
    <name evidence="6" type="primary">finO_1</name>
    <name evidence="7" type="synonym">finO_2</name>
    <name evidence="6" type="ordered locus">HDEF_0728</name>
    <name evidence="7" type="ordered locus">HDEF_1413</name>
</gene>
<feature type="domain" description="ProQ/FinO" evidence="5">
    <location>
        <begin position="70"/>
        <end position="182"/>
    </location>
</feature>
<dbReference type="Proteomes" id="UP000002334">
    <property type="component" value="Chromosome"/>
</dbReference>
<keyword evidence="8" id="KW-1185">Reference proteome</keyword>
<dbReference type="GO" id="GO:0033592">
    <property type="term" value="F:RNA strand annealing activity"/>
    <property type="evidence" value="ECO:0007669"/>
    <property type="project" value="InterPro"/>
</dbReference>